<keyword evidence="5" id="KW-1185">Reference proteome</keyword>
<accession>W9H6J6</accession>
<dbReference type="PANTHER" id="PTHR42919">
    <property type="entry name" value="N-ALPHA-ACETYLTRANSFERASE"/>
    <property type="match status" value="1"/>
</dbReference>
<comment type="caution">
    <text evidence="4">The sequence shown here is derived from an EMBL/GenBank/DDBJ whole genome shotgun (WGS) entry which is preliminary data.</text>
</comment>
<evidence type="ECO:0000256" key="1">
    <source>
        <dbReference type="ARBA" id="ARBA00022679"/>
    </source>
</evidence>
<dbReference type="Gene3D" id="3.40.630.30">
    <property type="match status" value="1"/>
</dbReference>
<name>W9H6J6_9PROT</name>
<dbReference type="OrthoDB" id="9804026at2"/>
<dbReference type="EMBL" id="AVFL01000007">
    <property type="protein sequence ID" value="EWY40416.1"/>
    <property type="molecule type" value="Genomic_DNA"/>
</dbReference>
<sequence length="168" mass="18302">MKVRPAGLPDLEILETLHSRCFPDEPWSAAAFGRLLETMGVFVFLAATDPKDRPGDSQADGASLPVGFVMVRVAAGEAEIITLGVEPATRGRGAGALLLRAALEMARTAGAEAMFLEVAEDNAAAKRLYRHHEFAEIGRRPNYYRRIDGFISALVMKLELFQVNTNQS</sequence>
<dbReference type="GO" id="GO:0016747">
    <property type="term" value="F:acyltransferase activity, transferring groups other than amino-acyl groups"/>
    <property type="evidence" value="ECO:0007669"/>
    <property type="project" value="InterPro"/>
</dbReference>
<dbReference type="Pfam" id="PF00583">
    <property type="entry name" value="Acetyltransf_1"/>
    <property type="match status" value="1"/>
</dbReference>
<evidence type="ECO:0000256" key="2">
    <source>
        <dbReference type="ARBA" id="ARBA00023315"/>
    </source>
</evidence>
<proteinExistence type="predicted"/>
<keyword evidence="1 4" id="KW-0808">Transferase</keyword>
<dbReference type="InterPro" id="IPR051556">
    <property type="entry name" value="N-term/lysine_N-AcTrnsfr"/>
</dbReference>
<feature type="domain" description="N-acetyltransferase" evidence="3">
    <location>
        <begin position="1"/>
        <end position="161"/>
    </location>
</feature>
<reference evidence="4 5" key="1">
    <citation type="submission" date="2013-08" db="EMBL/GenBank/DDBJ databases">
        <title>The genome sequence of Skermanella stibiiresistens.</title>
        <authorList>
            <person name="Zhu W."/>
            <person name="Wang G."/>
        </authorList>
    </citation>
    <scope>NUCLEOTIDE SEQUENCE [LARGE SCALE GENOMIC DNA]</scope>
    <source>
        <strain evidence="4 5">SB22</strain>
    </source>
</reference>
<dbReference type="SUPFAM" id="SSF55729">
    <property type="entry name" value="Acyl-CoA N-acyltransferases (Nat)"/>
    <property type="match status" value="1"/>
</dbReference>
<organism evidence="4 5">
    <name type="scientific">Skermanella stibiiresistens SB22</name>
    <dbReference type="NCBI Taxonomy" id="1385369"/>
    <lineage>
        <taxon>Bacteria</taxon>
        <taxon>Pseudomonadati</taxon>
        <taxon>Pseudomonadota</taxon>
        <taxon>Alphaproteobacteria</taxon>
        <taxon>Rhodospirillales</taxon>
        <taxon>Azospirillaceae</taxon>
        <taxon>Skermanella</taxon>
    </lineage>
</organism>
<dbReference type="RefSeq" id="WP_051512018.1">
    <property type="nucleotide sequence ID" value="NZ_AVFL01000007.1"/>
</dbReference>
<dbReference type="InterPro" id="IPR016181">
    <property type="entry name" value="Acyl_CoA_acyltransferase"/>
</dbReference>
<dbReference type="PANTHER" id="PTHR42919:SF8">
    <property type="entry name" value="N-ALPHA-ACETYLTRANSFERASE 50"/>
    <property type="match status" value="1"/>
</dbReference>
<gene>
    <name evidence="4" type="ORF">N825_34495</name>
</gene>
<dbReference type="AlphaFoldDB" id="W9H6J6"/>
<evidence type="ECO:0000313" key="4">
    <source>
        <dbReference type="EMBL" id="EWY40416.1"/>
    </source>
</evidence>
<dbReference type="Proteomes" id="UP000019486">
    <property type="component" value="Unassembled WGS sequence"/>
</dbReference>
<dbReference type="InterPro" id="IPR000182">
    <property type="entry name" value="GNAT_dom"/>
</dbReference>
<keyword evidence="2" id="KW-0012">Acyltransferase</keyword>
<evidence type="ECO:0000259" key="3">
    <source>
        <dbReference type="PROSITE" id="PS51186"/>
    </source>
</evidence>
<dbReference type="STRING" id="1385369.N825_34495"/>
<evidence type="ECO:0000313" key="5">
    <source>
        <dbReference type="Proteomes" id="UP000019486"/>
    </source>
</evidence>
<dbReference type="PROSITE" id="PS51186">
    <property type="entry name" value="GNAT"/>
    <property type="match status" value="1"/>
</dbReference>
<protein>
    <submittedName>
        <fullName evidence="4">Alanine acetyltransferase</fullName>
    </submittedName>
</protein>